<dbReference type="FunFam" id="3.40.50.720:FF:000244">
    <property type="entry name" value="quinone oxidoreductase"/>
    <property type="match status" value="1"/>
</dbReference>
<dbReference type="InterPro" id="IPR020843">
    <property type="entry name" value="ER"/>
</dbReference>
<dbReference type="InterPro" id="IPR011032">
    <property type="entry name" value="GroES-like_sf"/>
</dbReference>
<dbReference type="SUPFAM" id="SSF50129">
    <property type="entry name" value="GroES-like"/>
    <property type="match status" value="1"/>
</dbReference>
<dbReference type="InterPro" id="IPR013154">
    <property type="entry name" value="ADH-like_N"/>
</dbReference>
<dbReference type="Pfam" id="PF00107">
    <property type="entry name" value="ADH_zinc_N"/>
    <property type="match status" value="1"/>
</dbReference>
<feature type="domain" description="Enoyl reductase (ER)" evidence="2">
    <location>
        <begin position="10"/>
        <end position="324"/>
    </location>
</feature>
<dbReference type="PANTHER" id="PTHR44154">
    <property type="entry name" value="QUINONE OXIDOREDUCTASE"/>
    <property type="match status" value="1"/>
</dbReference>
<dbReference type="SUPFAM" id="SSF51735">
    <property type="entry name" value="NAD(P)-binding Rossmann-fold domains"/>
    <property type="match status" value="1"/>
</dbReference>
<dbReference type="CDD" id="cd08253">
    <property type="entry name" value="zeta_crystallin"/>
    <property type="match status" value="1"/>
</dbReference>
<sequence length="327" mass="34807">MRAIRMSTFGEADVLQFVDLPVPEPGPNEVRVRLHAAGVNPAETYIRAGTYAFFKPDLPYTPGFDGAGIVDKVGDGVSRLRPGDRVFVAALLAKRNTGTYAQMVVCDADAVHPLPESISFRQGAAIGVPGLTAYRVLFHRARIQPGEIVFVHGASGGVGLLVVQLARAYGANVIGSAGSKEGMELLRQIGANEVLNHSSPGYLDKIPALTDGHGADVVIEMLANVNLEDDMKVLARYGRTVIVGSRGSIEFTPRLAMMKEADVLGTALWNAPHSEYISSVYGIAAALEAGILKPVIGQELPLEKAVQAHTDIIHQKGARGKIILSIE</sequence>
<dbReference type="GO" id="GO:0003960">
    <property type="term" value="F:quinone reductase (NADPH) activity"/>
    <property type="evidence" value="ECO:0007669"/>
    <property type="project" value="TreeGrafter"/>
</dbReference>
<dbReference type="GO" id="GO:0003730">
    <property type="term" value="F:mRNA 3'-UTR binding"/>
    <property type="evidence" value="ECO:0007669"/>
    <property type="project" value="TreeGrafter"/>
</dbReference>
<dbReference type="Gene3D" id="3.40.50.720">
    <property type="entry name" value="NAD(P)-binding Rossmann-like Domain"/>
    <property type="match status" value="1"/>
</dbReference>
<dbReference type="KEGG" id="afx:JZ786_07835"/>
<proteinExistence type="predicted"/>
<protein>
    <submittedName>
        <fullName evidence="3">NADPH:quinone reductase</fullName>
    </submittedName>
</protein>
<name>A0A9X7W1C3_9BACL</name>
<dbReference type="GO" id="GO:0005829">
    <property type="term" value="C:cytosol"/>
    <property type="evidence" value="ECO:0007669"/>
    <property type="project" value="TreeGrafter"/>
</dbReference>
<evidence type="ECO:0000259" key="2">
    <source>
        <dbReference type="SMART" id="SM00829"/>
    </source>
</evidence>
<dbReference type="AlphaFoldDB" id="A0A9X7W1C3"/>
<dbReference type="Proteomes" id="UP000663505">
    <property type="component" value="Chromosome"/>
</dbReference>
<dbReference type="InterPro" id="IPR051603">
    <property type="entry name" value="Zinc-ADH_QOR/CCCR"/>
</dbReference>
<dbReference type="SMART" id="SM00829">
    <property type="entry name" value="PKS_ER"/>
    <property type="match status" value="1"/>
</dbReference>
<evidence type="ECO:0000313" key="4">
    <source>
        <dbReference type="Proteomes" id="UP000663505"/>
    </source>
</evidence>
<reference evidence="3 4" key="1">
    <citation type="submission" date="2021-02" db="EMBL/GenBank/DDBJ databases">
        <title>Alicyclobacillus curvatus sp. nov. and Alicyclobacillus mengziensis sp. nov., two acidophilic bacteria isolated from acid mine drainage.</title>
        <authorList>
            <person name="Huang Y."/>
        </authorList>
    </citation>
    <scope>NUCLEOTIDE SEQUENCE [LARGE SCALE GENOMIC DNA]</scope>
    <source>
        <strain evidence="3 4">S30H14</strain>
    </source>
</reference>
<dbReference type="Gene3D" id="3.90.180.10">
    <property type="entry name" value="Medium-chain alcohol dehydrogenases, catalytic domain"/>
    <property type="match status" value="1"/>
</dbReference>
<dbReference type="InterPro" id="IPR036291">
    <property type="entry name" value="NAD(P)-bd_dom_sf"/>
</dbReference>
<gene>
    <name evidence="3" type="ORF">JZ786_07835</name>
</gene>
<dbReference type="Pfam" id="PF08240">
    <property type="entry name" value="ADH_N"/>
    <property type="match status" value="1"/>
</dbReference>
<dbReference type="RefSeq" id="WP_206658161.1">
    <property type="nucleotide sequence ID" value="NZ_CP071182.1"/>
</dbReference>
<keyword evidence="1" id="KW-0521">NADP</keyword>
<dbReference type="GO" id="GO:0070402">
    <property type="term" value="F:NADPH binding"/>
    <property type="evidence" value="ECO:0007669"/>
    <property type="project" value="TreeGrafter"/>
</dbReference>
<dbReference type="EMBL" id="CP071182">
    <property type="protein sequence ID" value="QSO48849.1"/>
    <property type="molecule type" value="Genomic_DNA"/>
</dbReference>
<evidence type="ECO:0000313" key="3">
    <source>
        <dbReference type="EMBL" id="QSO48849.1"/>
    </source>
</evidence>
<evidence type="ECO:0000256" key="1">
    <source>
        <dbReference type="ARBA" id="ARBA00022857"/>
    </source>
</evidence>
<keyword evidence="4" id="KW-1185">Reference proteome</keyword>
<organism evidence="3 4">
    <name type="scientific">Alicyclobacillus mengziensis</name>
    <dbReference type="NCBI Taxonomy" id="2931921"/>
    <lineage>
        <taxon>Bacteria</taxon>
        <taxon>Bacillati</taxon>
        <taxon>Bacillota</taxon>
        <taxon>Bacilli</taxon>
        <taxon>Bacillales</taxon>
        <taxon>Alicyclobacillaceae</taxon>
        <taxon>Alicyclobacillus</taxon>
    </lineage>
</organism>
<accession>A0A9X7W1C3</accession>
<dbReference type="InterPro" id="IPR013149">
    <property type="entry name" value="ADH-like_C"/>
</dbReference>
<dbReference type="PANTHER" id="PTHR44154:SF1">
    <property type="entry name" value="QUINONE OXIDOREDUCTASE"/>
    <property type="match status" value="1"/>
</dbReference>